<dbReference type="AlphaFoldDB" id="F0YKT8"/>
<dbReference type="eggNOG" id="KOG1202">
    <property type="taxonomic scope" value="Eukaryota"/>
</dbReference>
<feature type="domain" description="Ketosynthase family 3 (KS3)" evidence="3">
    <location>
        <begin position="1"/>
        <end position="173"/>
    </location>
</feature>
<evidence type="ECO:0000256" key="2">
    <source>
        <dbReference type="ARBA" id="ARBA00022553"/>
    </source>
</evidence>
<dbReference type="GO" id="GO:0006633">
    <property type="term" value="P:fatty acid biosynthetic process"/>
    <property type="evidence" value="ECO:0007669"/>
    <property type="project" value="TreeGrafter"/>
</dbReference>
<proteinExistence type="predicted"/>
<dbReference type="EMBL" id="GL833153">
    <property type="protein sequence ID" value="EGB04297.1"/>
    <property type="molecule type" value="Genomic_DNA"/>
</dbReference>
<dbReference type="InterPro" id="IPR016039">
    <property type="entry name" value="Thiolase-like"/>
</dbReference>
<dbReference type="PROSITE" id="PS52004">
    <property type="entry name" value="KS3_2"/>
    <property type="match status" value="1"/>
</dbReference>
<dbReference type="InterPro" id="IPR014030">
    <property type="entry name" value="Ketoacyl_synth_N"/>
</dbReference>
<keyword evidence="1" id="KW-0596">Phosphopantetheine</keyword>
<organism evidence="5">
    <name type="scientific">Aureococcus anophagefferens</name>
    <name type="common">Harmful bloom alga</name>
    <dbReference type="NCBI Taxonomy" id="44056"/>
    <lineage>
        <taxon>Eukaryota</taxon>
        <taxon>Sar</taxon>
        <taxon>Stramenopiles</taxon>
        <taxon>Ochrophyta</taxon>
        <taxon>Pelagophyceae</taxon>
        <taxon>Pelagomonadales</taxon>
        <taxon>Pelagomonadaceae</taxon>
        <taxon>Aureococcus</taxon>
    </lineage>
</organism>
<dbReference type="Pfam" id="PF00109">
    <property type="entry name" value="ketoacyl-synt"/>
    <property type="match status" value="1"/>
</dbReference>
<evidence type="ECO:0000259" key="3">
    <source>
        <dbReference type="PROSITE" id="PS52004"/>
    </source>
</evidence>
<evidence type="ECO:0000256" key="1">
    <source>
        <dbReference type="ARBA" id="ARBA00022450"/>
    </source>
</evidence>
<sequence length="173" mass="17796">YDMTGNGMSAAGARLSFVFAMRGPCVATDTACSSSLVATHLAVRQIEHGECVHALSIGSSMILSPRGAFSMFSIAGMLSTSGRCHTFDSRANGYQRGEGCVSIVNSSGCGAFFLSSHSKVLVLGTAVQQDGPSASLTAPNGSSQKRLIENVQDNGATYRTLEAHGTGTALGDP</sequence>
<dbReference type="CDD" id="cd00833">
    <property type="entry name" value="PKS"/>
    <property type="match status" value="1"/>
</dbReference>
<dbReference type="PANTHER" id="PTHR43775:SF37">
    <property type="entry name" value="SI:DKEY-61P9.11"/>
    <property type="match status" value="1"/>
</dbReference>
<dbReference type="InterPro" id="IPR020841">
    <property type="entry name" value="PKS_Beta-ketoAc_synthase_dom"/>
</dbReference>
<keyword evidence="5" id="KW-1185">Reference proteome</keyword>
<feature type="non-terminal residue" evidence="4">
    <location>
        <position position="1"/>
    </location>
</feature>
<dbReference type="Proteomes" id="UP000002729">
    <property type="component" value="Unassembled WGS sequence"/>
</dbReference>
<evidence type="ECO:0000313" key="4">
    <source>
        <dbReference type="EMBL" id="EGB04297.1"/>
    </source>
</evidence>
<dbReference type="InterPro" id="IPR050091">
    <property type="entry name" value="PKS_NRPS_Biosynth_Enz"/>
</dbReference>
<dbReference type="InterPro" id="IPR014031">
    <property type="entry name" value="Ketoacyl_synth_C"/>
</dbReference>
<reference evidence="4 5" key="1">
    <citation type="journal article" date="2011" name="Proc. Natl. Acad. Sci. U.S.A.">
        <title>Niche of harmful alga Aureococcus anophagefferens revealed through ecogenomics.</title>
        <authorList>
            <person name="Gobler C.J."/>
            <person name="Berry D.L."/>
            <person name="Dyhrman S.T."/>
            <person name="Wilhelm S.W."/>
            <person name="Salamov A."/>
            <person name="Lobanov A.V."/>
            <person name="Zhang Y."/>
            <person name="Collier J.L."/>
            <person name="Wurch L.L."/>
            <person name="Kustka A.B."/>
            <person name="Dill B.D."/>
            <person name="Shah M."/>
            <person name="VerBerkmoes N.C."/>
            <person name="Kuo A."/>
            <person name="Terry A."/>
            <person name="Pangilinan J."/>
            <person name="Lindquist E.A."/>
            <person name="Lucas S."/>
            <person name="Paulsen I.T."/>
            <person name="Hattenrath-Lehmann T.K."/>
            <person name="Talmage S.C."/>
            <person name="Walker E.A."/>
            <person name="Koch F."/>
            <person name="Burson A.M."/>
            <person name="Marcoval M.A."/>
            <person name="Tang Y.Z."/>
            <person name="Lecleir G.R."/>
            <person name="Coyne K.J."/>
            <person name="Berg G.M."/>
            <person name="Bertrand E.M."/>
            <person name="Saito M.A."/>
            <person name="Gladyshev V.N."/>
            <person name="Grigoriev I.V."/>
        </authorList>
    </citation>
    <scope>NUCLEOTIDE SEQUENCE [LARGE SCALE GENOMIC DNA]</scope>
    <source>
        <strain evidence="5">CCMP 1984</strain>
    </source>
</reference>
<accession>F0YKT8</accession>
<dbReference type="Gene3D" id="3.40.47.10">
    <property type="match status" value="1"/>
</dbReference>
<dbReference type="OrthoDB" id="5334845at2759"/>
<dbReference type="PANTHER" id="PTHR43775">
    <property type="entry name" value="FATTY ACID SYNTHASE"/>
    <property type="match status" value="1"/>
</dbReference>
<dbReference type="SUPFAM" id="SSF53901">
    <property type="entry name" value="Thiolase-like"/>
    <property type="match status" value="1"/>
</dbReference>
<evidence type="ECO:0000313" key="5">
    <source>
        <dbReference type="Proteomes" id="UP000002729"/>
    </source>
</evidence>
<dbReference type="InParanoid" id="F0YKT8"/>
<dbReference type="Pfam" id="PF02801">
    <property type="entry name" value="Ketoacyl-synt_C"/>
    <property type="match status" value="1"/>
</dbReference>
<name>F0YKT8_AURAN</name>
<gene>
    <name evidence="4" type="ORF">AURANDRAFT_5602</name>
</gene>
<keyword evidence="2" id="KW-0597">Phosphoprotein</keyword>
<feature type="non-terminal residue" evidence="4">
    <location>
        <position position="173"/>
    </location>
</feature>
<dbReference type="KEGG" id="aaf:AURANDRAFT_5602"/>
<protein>
    <recommendedName>
        <fullName evidence="3">Ketosynthase family 3 (KS3) domain-containing protein</fullName>
    </recommendedName>
</protein>
<dbReference type="SMART" id="SM00825">
    <property type="entry name" value="PKS_KS"/>
    <property type="match status" value="1"/>
</dbReference>
<dbReference type="GeneID" id="20222570"/>
<dbReference type="RefSeq" id="XP_009041007.1">
    <property type="nucleotide sequence ID" value="XM_009042759.1"/>
</dbReference>
<dbReference type="GO" id="GO:0004312">
    <property type="term" value="F:fatty acid synthase activity"/>
    <property type="evidence" value="ECO:0007669"/>
    <property type="project" value="TreeGrafter"/>
</dbReference>